<evidence type="ECO:0000256" key="2">
    <source>
        <dbReference type="ARBA" id="ARBA00021549"/>
    </source>
</evidence>
<evidence type="ECO:0000256" key="9">
    <source>
        <dbReference type="ARBA" id="ARBA00025772"/>
    </source>
</evidence>
<keyword evidence="5" id="KW-0997">Cell inner membrane</keyword>
<proteinExistence type="inferred from homology"/>
<comment type="similarity">
    <text evidence="9">Belongs to the GSP H family.</text>
</comment>
<keyword evidence="3" id="KW-1003">Cell membrane</keyword>
<dbReference type="NCBIfam" id="TIGR02532">
    <property type="entry name" value="IV_pilin_GFxxxE"/>
    <property type="match status" value="1"/>
</dbReference>
<dbReference type="InterPro" id="IPR012902">
    <property type="entry name" value="N_methyl_site"/>
</dbReference>
<gene>
    <name evidence="13" type="ORF">G3M70_09370</name>
</gene>
<evidence type="ECO:0000256" key="11">
    <source>
        <dbReference type="SAM" id="Phobius"/>
    </source>
</evidence>
<keyword evidence="4" id="KW-0488">Methylation</keyword>
<dbReference type="GO" id="GO:0015628">
    <property type="term" value="P:protein secretion by the type II secretion system"/>
    <property type="evidence" value="ECO:0007669"/>
    <property type="project" value="InterPro"/>
</dbReference>
<organism evidence="13 14">
    <name type="scientific">Candidatus Nitronauta litoralis</name>
    <dbReference type="NCBI Taxonomy" id="2705533"/>
    <lineage>
        <taxon>Bacteria</taxon>
        <taxon>Pseudomonadati</taxon>
        <taxon>Nitrospinota/Tectimicrobiota group</taxon>
        <taxon>Nitrospinota</taxon>
        <taxon>Nitrospinia</taxon>
        <taxon>Nitrospinales</taxon>
        <taxon>Nitrospinaceae</taxon>
        <taxon>Candidatus Nitronauta</taxon>
    </lineage>
</organism>
<evidence type="ECO:0000256" key="4">
    <source>
        <dbReference type="ARBA" id="ARBA00022481"/>
    </source>
</evidence>
<feature type="domain" description="General secretion pathway GspH" evidence="12">
    <location>
        <begin position="67"/>
        <end position="190"/>
    </location>
</feature>
<keyword evidence="6 11" id="KW-0812">Transmembrane</keyword>
<dbReference type="InterPro" id="IPR045584">
    <property type="entry name" value="Pilin-like"/>
</dbReference>
<evidence type="ECO:0000256" key="10">
    <source>
        <dbReference type="ARBA" id="ARBA00030775"/>
    </source>
</evidence>
<evidence type="ECO:0000313" key="13">
    <source>
        <dbReference type="EMBL" id="QPJ62067.1"/>
    </source>
</evidence>
<evidence type="ECO:0000256" key="3">
    <source>
        <dbReference type="ARBA" id="ARBA00022475"/>
    </source>
</evidence>
<dbReference type="Gene3D" id="3.30.700.10">
    <property type="entry name" value="Glycoprotein, Type 4 Pilin"/>
    <property type="match status" value="1"/>
</dbReference>
<evidence type="ECO:0000256" key="7">
    <source>
        <dbReference type="ARBA" id="ARBA00022989"/>
    </source>
</evidence>
<dbReference type="InterPro" id="IPR022346">
    <property type="entry name" value="T2SS_GspH"/>
</dbReference>
<dbReference type="SUPFAM" id="SSF54523">
    <property type="entry name" value="Pili subunits"/>
    <property type="match status" value="1"/>
</dbReference>
<dbReference type="Pfam" id="PF07963">
    <property type="entry name" value="N_methyl"/>
    <property type="match status" value="1"/>
</dbReference>
<dbReference type="PROSITE" id="PS00409">
    <property type="entry name" value="PROKAR_NTER_METHYL"/>
    <property type="match status" value="1"/>
</dbReference>
<protein>
    <recommendedName>
        <fullName evidence="2">Type II secretion system protein H</fullName>
    </recommendedName>
    <alternativeName>
        <fullName evidence="10">General secretion pathway protein H</fullName>
    </alternativeName>
</protein>
<feature type="transmembrane region" description="Helical" evidence="11">
    <location>
        <begin position="37"/>
        <end position="60"/>
    </location>
</feature>
<dbReference type="GO" id="GO:0005886">
    <property type="term" value="C:plasma membrane"/>
    <property type="evidence" value="ECO:0007669"/>
    <property type="project" value="UniProtKB-SubCell"/>
</dbReference>
<keyword evidence="7 11" id="KW-1133">Transmembrane helix</keyword>
<evidence type="ECO:0000256" key="5">
    <source>
        <dbReference type="ARBA" id="ARBA00022519"/>
    </source>
</evidence>
<dbReference type="Proteomes" id="UP000594688">
    <property type="component" value="Chromosome"/>
</dbReference>
<comment type="subcellular location">
    <subcellularLocation>
        <location evidence="1">Cell inner membrane</location>
        <topology evidence="1">Single-pass membrane protein</topology>
    </subcellularLocation>
</comment>
<evidence type="ECO:0000256" key="6">
    <source>
        <dbReference type="ARBA" id="ARBA00022692"/>
    </source>
</evidence>
<evidence type="ECO:0000256" key="1">
    <source>
        <dbReference type="ARBA" id="ARBA00004377"/>
    </source>
</evidence>
<dbReference type="KEGG" id="nli:G3M70_09370"/>
<evidence type="ECO:0000313" key="14">
    <source>
        <dbReference type="Proteomes" id="UP000594688"/>
    </source>
</evidence>
<accession>A0A7T0BWD5</accession>
<sequence>MKDLITTASRGQESSLRELEGEARWRGNEKGFTLIELLTVIAMIAILSSVAIPSFNVWLYKYRADSEASRLYFNLMAAKQRAIRNNSTMIVTFSTTNDNYIIHEDLNDDGNIDLGETVDTIPLENEMVFGILPGVLGVWGTAVSNPVALNGGSTIKFLSQGRADRSGAIYMVPGSDLLSGFKGNQRAVKVVQATGNVEVVKYSAGATPGPWS</sequence>
<keyword evidence="8 11" id="KW-0472">Membrane</keyword>
<evidence type="ECO:0000259" key="12">
    <source>
        <dbReference type="Pfam" id="PF12019"/>
    </source>
</evidence>
<dbReference type="Pfam" id="PF12019">
    <property type="entry name" value="GspH"/>
    <property type="match status" value="1"/>
</dbReference>
<reference evidence="13 14" key="1">
    <citation type="submission" date="2020-02" db="EMBL/GenBank/DDBJ databases">
        <title>Genomic and physiological characterization of two novel Nitrospinaceae genera.</title>
        <authorList>
            <person name="Mueller A.J."/>
            <person name="Jung M.-Y."/>
            <person name="Strachan C.R."/>
            <person name="Herbold C.W."/>
            <person name="Kirkegaard R.H."/>
            <person name="Daims H."/>
        </authorList>
    </citation>
    <scope>NUCLEOTIDE SEQUENCE [LARGE SCALE GENOMIC DNA]</scope>
    <source>
        <strain evidence="13">EB</strain>
    </source>
</reference>
<evidence type="ECO:0000256" key="8">
    <source>
        <dbReference type="ARBA" id="ARBA00023136"/>
    </source>
</evidence>
<dbReference type="GO" id="GO:0015627">
    <property type="term" value="C:type II protein secretion system complex"/>
    <property type="evidence" value="ECO:0007669"/>
    <property type="project" value="InterPro"/>
</dbReference>
<name>A0A7T0BWD5_9BACT</name>
<dbReference type="AlphaFoldDB" id="A0A7T0BWD5"/>
<dbReference type="EMBL" id="CP048685">
    <property type="protein sequence ID" value="QPJ62067.1"/>
    <property type="molecule type" value="Genomic_DNA"/>
</dbReference>